<evidence type="ECO:0000313" key="3">
    <source>
        <dbReference type="EMBL" id="PSR84532.1"/>
    </source>
</evidence>
<organism evidence="3 4">
    <name type="scientific">Actinidia chinensis var. chinensis</name>
    <name type="common">Chinese soft-hair kiwi</name>
    <dbReference type="NCBI Taxonomy" id="1590841"/>
    <lineage>
        <taxon>Eukaryota</taxon>
        <taxon>Viridiplantae</taxon>
        <taxon>Streptophyta</taxon>
        <taxon>Embryophyta</taxon>
        <taxon>Tracheophyta</taxon>
        <taxon>Spermatophyta</taxon>
        <taxon>Magnoliopsida</taxon>
        <taxon>eudicotyledons</taxon>
        <taxon>Gunneridae</taxon>
        <taxon>Pentapetalae</taxon>
        <taxon>asterids</taxon>
        <taxon>Ericales</taxon>
        <taxon>Actinidiaceae</taxon>
        <taxon>Actinidia</taxon>
    </lineage>
</organism>
<dbReference type="AlphaFoldDB" id="A0A2R6P2N0"/>
<evidence type="ECO:0000256" key="2">
    <source>
        <dbReference type="SAM" id="Phobius"/>
    </source>
</evidence>
<evidence type="ECO:0000256" key="1">
    <source>
        <dbReference type="SAM" id="MobiDB-lite"/>
    </source>
</evidence>
<sequence>MYTPKSADYQQYSAQPPPPYGQPAAGIPVSSTDPYYGGNTQLPVDAQPKQLVPWSTGLCDCFEDVSNCCLTFWCPCITFGRIAEIVDKGATSCGASGALYTLIACVIGCPCFYSCFYRAKMRQQYSLEDSACGDCCLHCWCESCALCQEYRELKFRGFDMVIGWQGNVEKQNREVAMAPVVEDGMTR</sequence>
<accession>A0A2R6P2N0</accession>
<evidence type="ECO:0000313" key="4">
    <source>
        <dbReference type="Proteomes" id="UP000241394"/>
    </source>
</evidence>
<dbReference type="EMBL" id="NKQK01000029">
    <property type="protein sequence ID" value="PSR84532.1"/>
    <property type="molecule type" value="Genomic_DNA"/>
</dbReference>
<keyword evidence="2" id="KW-0472">Membrane</keyword>
<dbReference type="PANTHER" id="PTHR15907">
    <property type="entry name" value="DUF614 FAMILY PROTEIN-RELATED"/>
    <property type="match status" value="1"/>
</dbReference>
<dbReference type="NCBIfam" id="TIGR01571">
    <property type="entry name" value="A_thal_Cys_rich"/>
    <property type="match status" value="1"/>
</dbReference>
<dbReference type="InterPro" id="IPR006461">
    <property type="entry name" value="PLAC_motif_containing"/>
</dbReference>
<name>A0A2R6P2N0_ACTCC</name>
<dbReference type="OMA" id="GCVTCLC"/>
<reference evidence="4" key="2">
    <citation type="journal article" date="2018" name="BMC Genomics">
        <title>A manually annotated Actinidia chinensis var. chinensis (kiwifruit) genome highlights the challenges associated with draft genomes and gene prediction in plants.</title>
        <authorList>
            <person name="Pilkington S.M."/>
            <person name="Crowhurst R."/>
            <person name="Hilario E."/>
            <person name="Nardozza S."/>
            <person name="Fraser L."/>
            <person name="Peng Y."/>
            <person name="Gunaseelan K."/>
            <person name="Simpson R."/>
            <person name="Tahir J."/>
            <person name="Deroles S.C."/>
            <person name="Templeton K."/>
            <person name="Luo Z."/>
            <person name="Davy M."/>
            <person name="Cheng C."/>
            <person name="McNeilage M."/>
            <person name="Scaglione D."/>
            <person name="Liu Y."/>
            <person name="Zhang Q."/>
            <person name="Datson P."/>
            <person name="De Silva N."/>
            <person name="Gardiner S.E."/>
            <person name="Bassett H."/>
            <person name="Chagne D."/>
            <person name="McCallum J."/>
            <person name="Dzierzon H."/>
            <person name="Deng C."/>
            <person name="Wang Y.Y."/>
            <person name="Barron L."/>
            <person name="Manako K."/>
            <person name="Bowen J."/>
            <person name="Foster T.M."/>
            <person name="Erridge Z.A."/>
            <person name="Tiffin H."/>
            <person name="Waite C.N."/>
            <person name="Davies K.M."/>
            <person name="Grierson E.P."/>
            <person name="Laing W.A."/>
            <person name="Kirk R."/>
            <person name="Chen X."/>
            <person name="Wood M."/>
            <person name="Montefiori M."/>
            <person name="Brummell D.A."/>
            <person name="Schwinn K.E."/>
            <person name="Catanach A."/>
            <person name="Fullerton C."/>
            <person name="Li D."/>
            <person name="Meiyalaghan S."/>
            <person name="Nieuwenhuizen N."/>
            <person name="Read N."/>
            <person name="Prakash R."/>
            <person name="Hunter D."/>
            <person name="Zhang H."/>
            <person name="McKenzie M."/>
            <person name="Knabel M."/>
            <person name="Harris A."/>
            <person name="Allan A.C."/>
            <person name="Gleave A."/>
            <person name="Chen A."/>
            <person name="Janssen B.J."/>
            <person name="Plunkett B."/>
            <person name="Ampomah-Dwamena C."/>
            <person name="Voogd C."/>
            <person name="Leif D."/>
            <person name="Lafferty D."/>
            <person name="Souleyre E.J.F."/>
            <person name="Varkonyi-Gasic E."/>
            <person name="Gambi F."/>
            <person name="Hanley J."/>
            <person name="Yao J.L."/>
            <person name="Cheung J."/>
            <person name="David K.M."/>
            <person name="Warren B."/>
            <person name="Marsh K."/>
            <person name="Snowden K.C."/>
            <person name="Lin-Wang K."/>
            <person name="Brian L."/>
            <person name="Martinez-Sanchez M."/>
            <person name="Wang M."/>
            <person name="Ileperuma N."/>
            <person name="Macnee N."/>
            <person name="Campin R."/>
            <person name="McAtee P."/>
            <person name="Drummond R.S.M."/>
            <person name="Espley R.V."/>
            <person name="Ireland H.S."/>
            <person name="Wu R."/>
            <person name="Atkinson R.G."/>
            <person name="Karunairetnam S."/>
            <person name="Bulley S."/>
            <person name="Chunkath S."/>
            <person name="Hanley Z."/>
            <person name="Storey R."/>
            <person name="Thrimawithana A.H."/>
            <person name="Thomson S."/>
            <person name="David C."/>
            <person name="Testolin R."/>
            <person name="Huang H."/>
            <person name="Hellens R.P."/>
            <person name="Schaffer R.J."/>
        </authorList>
    </citation>
    <scope>NUCLEOTIDE SEQUENCE [LARGE SCALE GENOMIC DNA]</scope>
    <source>
        <strain evidence="4">cv. Red5</strain>
    </source>
</reference>
<dbReference type="Gramene" id="PSR84532">
    <property type="protein sequence ID" value="PSR84532"/>
    <property type="gene ID" value="CEY00_Acc32617"/>
</dbReference>
<reference evidence="3 4" key="1">
    <citation type="submission" date="2017-07" db="EMBL/GenBank/DDBJ databases">
        <title>An improved, manually edited Actinidia chinensis var. chinensis (kiwifruit) genome highlights the challenges associated with draft genomes and gene prediction in plants.</title>
        <authorList>
            <person name="Pilkington S."/>
            <person name="Crowhurst R."/>
            <person name="Hilario E."/>
            <person name="Nardozza S."/>
            <person name="Fraser L."/>
            <person name="Peng Y."/>
            <person name="Gunaseelan K."/>
            <person name="Simpson R."/>
            <person name="Tahir J."/>
            <person name="Deroles S."/>
            <person name="Templeton K."/>
            <person name="Luo Z."/>
            <person name="Davy M."/>
            <person name="Cheng C."/>
            <person name="Mcneilage M."/>
            <person name="Scaglione D."/>
            <person name="Liu Y."/>
            <person name="Zhang Q."/>
            <person name="Datson P."/>
            <person name="De Silva N."/>
            <person name="Gardiner S."/>
            <person name="Bassett H."/>
            <person name="Chagne D."/>
            <person name="Mccallum J."/>
            <person name="Dzierzon H."/>
            <person name="Deng C."/>
            <person name="Wang Y.-Y."/>
            <person name="Barron N."/>
            <person name="Manako K."/>
            <person name="Bowen J."/>
            <person name="Foster T."/>
            <person name="Erridge Z."/>
            <person name="Tiffin H."/>
            <person name="Waite C."/>
            <person name="Davies K."/>
            <person name="Grierson E."/>
            <person name="Laing W."/>
            <person name="Kirk R."/>
            <person name="Chen X."/>
            <person name="Wood M."/>
            <person name="Montefiori M."/>
            <person name="Brummell D."/>
            <person name="Schwinn K."/>
            <person name="Catanach A."/>
            <person name="Fullerton C."/>
            <person name="Li D."/>
            <person name="Meiyalaghan S."/>
            <person name="Nieuwenhuizen N."/>
            <person name="Read N."/>
            <person name="Prakash R."/>
            <person name="Hunter D."/>
            <person name="Zhang H."/>
            <person name="Mckenzie M."/>
            <person name="Knabel M."/>
            <person name="Harris A."/>
            <person name="Allan A."/>
            <person name="Chen A."/>
            <person name="Janssen B."/>
            <person name="Plunkett B."/>
            <person name="Dwamena C."/>
            <person name="Voogd C."/>
            <person name="Leif D."/>
            <person name="Lafferty D."/>
            <person name="Souleyre E."/>
            <person name="Varkonyi-Gasic E."/>
            <person name="Gambi F."/>
            <person name="Hanley J."/>
            <person name="Yao J.-L."/>
            <person name="Cheung J."/>
            <person name="David K."/>
            <person name="Warren B."/>
            <person name="Marsh K."/>
            <person name="Snowden K."/>
            <person name="Lin-Wang K."/>
            <person name="Brian L."/>
            <person name="Martinez-Sanchez M."/>
            <person name="Wang M."/>
            <person name="Ileperuma N."/>
            <person name="Macnee N."/>
            <person name="Campin R."/>
            <person name="Mcatee P."/>
            <person name="Drummond R."/>
            <person name="Espley R."/>
            <person name="Ireland H."/>
            <person name="Wu R."/>
            <person name="Atkinson R."/>
            <person name="Karunairetnam S."/>
            <person name="Bulley S."/>
            <person name="Chunkath S."/>
            <person name="Hanley Z."/>
            <person name="Storey R."/>
            <person name="Thrimawithana A."/>
            <person name="Thomson S."/>
            <person name="David C."/>
            <person name="Testolin R."/>
        </authorList>
    </citation>
    <scope>NUCLEOTIDE SEQUENCE [LARGE SCALE GENOMIC DNA]</scope>
    <source>
        <strain evidence="4">cv. Red5</strain>
        <tissue evidence="3">Young leaf</tissue>
    </source>
</reference>
<dbReference type="Proteomes" id="UP000241394">
    <property type="component" value="Chromosome LG29"/>
</dbReference>
<feature type="region of interest" description="Disordered" evidence="1">
    <location>
        <begin position="1"/>
        <end position="20"/>
    </location>
</feature>
<dbReference type="OrthoDB" id="1045822at2759"/>
<keyword evidence="2" id="KW-0812">Transmembrane</keyword>
<dbReference type="FunCoup" id="A0A2R6P2N0">
    <property type="interactions" value="245"/>
</dbReference>
<keyword evidence="2" id="KW-1133">Transmembrane helix</keyword>
<feature type="transmembrane region" description="Helical" evidence="2">
    <location>
        <begin position="97"/>
        <end position="116"/>
    </location>
</feature>
<keyword evidence="4" id="KW-1185">Reference proteome</keyword>
<dbReference type="STRING" id="1590841.A0A2R6P2N0"/>
<dbReference type="Pfam" id="PF04749">
    <property type="entry name" value="PLAC8"/>
    <property type="match status" value="1"/>
</dbReference>
<proteinExistence type="predicted"/>
<dbReference type="InParanoid" id="A0A2R6P2N0"/>
<protein>
    <submittedName>
        <fullName evidence="3">Cell number regulator like</fullName>
    </submittedName>
</protein>
<comment type="caution">
    <text evidence="3">The sequence shown here is derived from an EMBL/GenBank/DDBJ whole genome shotgun (WGS) entry which is preliminary data.</text>
</comment>
<gene>
    <name evidence="3" type="ORF">CEY00_Acc32617</name>
</gene>